<feature type="transmembrane region" description="Helical" evidence="7">
    <location>
        <begin position="58"/>
        <end position="87"/>
    </location>
</feature>
<accession>A0ABV9U2Y9</accession>
<protein>
    <submittedName>
        <fullName evidence="10">Carbohydrate ABC transporter permease</fullName>
    </submittedName>
</protein>
<sequence>MTPARRNPAARRRAKAREAKAGAAKAGAAKVGAAAGAADAAGGRGVGPKARLSDREGFLAWAMLLPSVVYIAALVGVPFLLAIAFAFSDVTTGDPSYHFVGFRNFREIFHDGVFWQALGNTLLFTVASMALIVVFGKILANILVADFRGKWFVRFLVLLPWTTPVALSSISWLWFLDSIYSPVDWTLRRLGLLHGNVIWLGHSSTAMLSVVFVQAWRLTPLAAVIVLAGLVAIPRDLEEAARVDGAGYWRRMFEVTIPLTLPVIAVAALFGAIMTFTDMTVPYVLTRGGPTHATDVLASWAYFRGIEGGDVGQGAAIALFLFPILLAAVIAVLRAVRRLGAL</sequence>
<evidence type="ECO:0000256" key="8">
    <source>
        <dbReference type="SAM" id="MobiDB-lite"/>
    </source>
</evidence>
<dbReference type="PROSITE" id="PS50928">
    <property type="entry name" value="ABC_TM1"/>
    <property type="match status" value="1"/>
</dbReference>
<evidence type="ECO:0000256" key="3">
    <source>
        <dbReference type="ARBA" id="ARBA00022475"/>
    </source>
</evidence>
<dbReference type="PANTHER" id="PTHR43005:SF1">
    <property type="entry name" value="SPERMIDINE_PUTRESCINE TRANSPORT SYSTEM PERMEASE PROTEIN"/>
    <property type="match status" value="1"/>
</dbReference>
<comment type="similarity">
    <text evidence="7">Belongs to the binding-protein-dependent transport system permease family.</text>
</comment>
<dbReference type="RefSeq" id="WP_378259486.1">
    <property type="nucleotide sequence ID" value="NZ_JBHSIT010000008.1"/>
</dbReference>
<organism evidence="10 11">
    <name type="scientific">Actinomadura gamaensis</name>
    <dbReference type="NCBI Taxonomy" id="1763541"/>
    <lineage>
        <taxon>Bacteria</taxon>
        <taxon>Bacillati</taxon>
        <taxon>Actinomycetota</taxon>
        <taxon>Actinomycetes</taxon>
        <taxon>Streptosporangiales</taxon>
        <taxon>Thermomonosporaceae</taxon>
        <taxon>Actinomadura</taxon>
    </lineage>
</organism>
<keyword evidence="2 7" id="KW-0813">Transport</keyword>
<keyword evidence="6 7" id="KW-0472">Membrane</keyword>
<dbReference type="Proteomes" id="UP001595872">
    <property type="component" value="Unassembled WGS sequence"/>
</dbReference>
<name>A0ABV9U2Y9_9ACTN</name>
<keyword evidence="11" id="KW-1185">Reference proteome</keyword>
<comment type="caution">
    <text evidence="10">The sequence shown here is derived from an EMBL/GenBank/DDBJ whole genome shotgun (WGS) entry which is preliminary data.</text>
</comment>
<dbReference type="PANTHER" id="PTHR43005">
    <property type="entry name" value="BLR7065 PROTEIN"/>
    <property type="match status" value="1"/>
</dbReference>
<dbReference type="SUPFAM" id="SSF161098">
    <property type="entry name" value="MetI-like"/>
    <property type="match status" value="1"/>
</dbReference>
<keyword evidence="3" id="KW-1003">Cell membrane</keyword>
<keyword evidence="4 7" id="KW-0812">Transmembrane</keyword>
<feature type="compositionally biased region" description="Low complexity" evidence="8">
    <location>
        <begin position="21"/>
        <end position="30"/>
    </location>
</feature>
<dbReference type="EMBL" id="JBHSIT010000008">
    <property type="protein sequence ID" value="MFC4910832.1"/>
    <property type="molecule type" value="Genomic_DNA"/>
</dbReference>
<feature type="region of interest" description="Disordered" evidence="8">
    <location>
        <begin position="1"/>
        <end position="30"/>
    </location>
</feature>
<dbReference type="Pfam" id="PF00528">
    <property type="entry name" value="BPD_transp_1"/>
    <property type="match status" value="1"/>
</dbReference>
<feature type="domain" description="ABC transmembrane type-1" evidence="9">
    <location>
        <begin position="118"/>
        <end position="334"/>
    </location>
</feature>
<dbReference type="InterPro" id="IPR035906">
    <property type="entry name" value="MetI-like_sf"/>
</dbReference>
<feature type="transmembrane region" description="Helical" evidence="7">
    <location>
        <begin position="122"/>
        <end position="144"/>
    </location>
</feature>
<dbReference type="Gene3D" id="1.10.3720.10">
    <property type="entry name" value="MetI-like"/>
    <property type="match status" value="1"/>
</dbReference>
<evidence type="ECO:0000256" key="4">
    <source>
        <dbReference type="ARBA" id="ARBA00022692"/>
    </source>
</evidence>
<evidence type="ECO:0000313" key="11">
    <source>
        <dbReference type="Proteomes" id="UP001595872"/>
    </source>
</evidence>
<feature type="transmembrane region" description="Helical" evidence="7">
    <location>
        <begin position="315"/>
        <end position="336"/>
    </location>
</feature>
<feature type="transmembrane region" description="Helical" evidence="7">
    <location>
        <begin position="215"/>
        <end position="234"/>
    </location>
</feature>
<gene>
    <name evidence="10" type="ORF">ACFPCY_26200</name>
</gene>
<reference evidence="11" key="1">
    <citation type="journal article" date="2019" name="Int. J. Syst. Evol. Microbiol.">
        <title>The Global Catalogue of Microorganisms (GCM) 10K type strain sequencing project: providing services to taxonomists for standard genome sequencing and annotation.</title>
        <authorList>
            <consortium name="The Broad Institute Genomics Platform"/>
            <consortium name="The Broad Institute Genome Sequencing Center for Infectious Disease"/>
            <person name="Wu L."/>
            <person name="Ma J."/>
        </authorList>
    </citation>
    <scope>NUCLEOTIDE SEQUENCE [LARGE SCALE GENOMIC DNA]</scope>
    <source>
        <strain evidence="11">KLKA75</strain>
    </source>
</reference>
<evidence type="ECO:0000259" key="9">
    <source>
        <dbReference type="PROSITE" id="PS50928"/>
    </source>
</evidence>
<comment type="subcellular location">
    <subcellularLocation>
        <location evidence="1 7">Cell membrane</location>
        <topology evidence="1 7">Multi-pass membrane protein</topology>
    </subcellularLocation>
</comment>
<proteinExistence type="inferred from homology"/>
<evidence type="ECO:0000256" key="6">
    <source>
        <dbReference type="ARBA" id="ARBA00023136"/>
    </source>
</evidence>
<feature type="transmembrane region" description="Helical" evidence="7">
    <location>
        <begin position="151"/>
        <end position="175"/>
    </location>
</feature>
<evidence type="ECO:0000256" key="2">
    <source>
        <dbReference type="ARBA" id="ARBA00022448"/>
    </source>
</evidence>
<evidence type="ECO:0000256" key="7">
    <source>
        <dbReference type="RuleBase" id="RU363032"/>
    </source>
</evidence>
<dbReference type="CDD" id="cd06261">
    <property type="entry name" value="TM_PBP2"/>
    <property type="match status" value="1"/>
</dbReference>
<evidence type="ECO:0000256" key="1">
    <source>
        <dbReference type="ARBA" id="ARBA00004651"/>
    </source>
</evidence>
<evidence type="ECO:0000313" key="10">
    <source>
        <dbReference type="EMBL" id="MFC4910832.1"/>
    </source>
</evidence>
<evidence type="ECO:0000256" key="5">
    <source>
        <dbReference type="ARBA" id="ARBA00022989"/>
    </source>
</evidence>
<keyword evidence="5 7" id="KW-1133">Transmembrane helix</keyword>
<feature type="transmembrane region" description="Helical" evidence="7">
    <location>
        <begin position="255"/>
        <end position="276"/>
    </location>
</feature>
<dbReference type="InterPro" id="IPR000515">
    <property type="entry name" value="MetI-like"/>
</dbReference>